<feature type="domain" description="Helicase ATP-binding" evidence="2">
    <location>
        <begin position="1"/>
        <end position="160"/>
    </location>
</feature>
<dbReference type="Pfam" id="PF00270">
    <property type="entry name" value="DEAD"/>
    <property type="match status" value="1"/>
</dbReference>
<dbReference type="GO" id="GO:0005694">
    <property type="term" value="C:chromosome"/>
    <property type="evidence" value="ECO:0007669"/>
    <property type="project" value="TreeGrafter"/>
</dbReference>
<dbReference type="EMBL" id="UFQS01002680">
    <property type="protein sequence ID" value="SSX14526.1"/>
    <property type="molecule type" value="Genomic_DNA"/>
</dbReference>
<evidence type="ECO:0000256" key="1">
    <source>
        <dbReference type="ARBA" id="ARBA00005446"/>
    </source>
</evidence>
<reference evidence="3" key="1">
    <citation type="submission" date="2018-04" db="EMBL/GenBank/DDBJ databases">
        <authorList>
            <person name="Go L.Y."/>
            <person name="Mitchell J.A."/>
        </authorList>
    </citation>
    <scope>NUCLEOTIDE SEQUENCE</scope>
    <source>
        <tissue evidence="3">Whole organism</tissue>
    </source>
</reference>
<evidence type="ECO:0000313" key="4">
    <source>
        <dbReference type="EMBL" id="SSX33927.1"/>
    </source>
</evidence>
<dbReference type="GO" id="GO:0043138">
    <property type="term" value="F:3'-5' DNA helicase activity"/>
    <property type="evidence" value="ECO:0007669"/>
    <property type="project" value="TreeGrafter"/>
</dbReference>
<dbReference type="InterPro" id="IPR014001">
    <property type="entry name" value="Helicase_ATP-bd"/>
</dbReference>
<dbReference type="EMBL" id="UFQT01002680">
    <property type="protein sequence ID" value="SSX33927.1"/>
    <property type="molecule type" value="Genomic_DNA"/>
</dbReference>
<reference evidence="4" key="2">
    <citation type="submission" date="2018-07" db="EMBL/GenBank/DDBJ databases">
        <authorList>
            <person name="Quirk P.G."/>
            <person name="Krulwich T.A."/>
        </authorList>
    </citation>
    <scope>NUCLEOTIDE SEQUENCE</scope>
</reference>
<gene>
    <name evidence="3" type="primary">CSON007128</name>
</gene>
<dbReference type="VEuPathDB" id="VectorBase:CSON007128"/>
<dbReference type="PANTHER" id="PTHR13710">
    <property type="entry name" value="DNA HELICASE RECQ FAMILY MEMBER"/>
    <property type="match status" value="1"/>
</dbReference>
<evidence type="ECO:0000259" key="2">
    <source>
        <dbReference type="PROSITE" id="PS51192"/>
    </source>
</evidence>
<dbReference type="InterPro" id="IPR011545">
    <property type="entry name" value="DEAD/DEAH_box_helicase_dom"/>
</dbReference>
<dbReference type="GO" id="GO:0009378">
    <property type="term" value="F:four-way junction helicase activity"/>
    <property type="evidence" value="ECO:0007669"/>
    <property type="project" value="TreeGrafter"/>
</dbReference>
<dbReference type="SUPFAM" id="SSF52540">
    <property type="entry name" value="P-loop containing nucleoside triphosphate hydrolases"/>
    <property type="match status" value="1"/>
</dbReference>
<dbReference type="CDD" id="cd17920">
    <property type="entry name" value="DEXHc_RecQ"/>
    <property type="match status" value="1"/>
</dbReference>
<dbReference type="InterPro" id="IPR027417">
    <property type="entry name" value="P-loop_NTPase"/>
</dbReference>
<protein>
    <submittedName>
        <fullName evidence="3">CSON007128 protein</fullName>
    </submittedName>
</protein>
<dbReference type="PROSITE" id="PS51192">
    <property type="entry name" value="HELICASE_ATP_BIND_1"/>
    <property type="match status" value="1"/>
</dbReference>
<dbReference type="GO" id="GO:0005634">
    <property type="term" value="C:nucleus"/>
    <property type="evidence" value="ECO:0007669"/>
    <property type="project" value="TreeGrafter"/>
</dbReference>
<dbReference type="GO" id="GO:0000724">
    <property type="term" value="P:double-strand break repair via homologous recombination"/>
    <property type="evidence" value="ECO:0007669"/>
    <property type="project" value="TreeGrafter"/>
</dbReference>
<dbReference type="GO" id="GO:0003676">
    <property type="term" value="F:nucleic acid binding"/>
    <property type="evidence" value="ECO:0007669"/>
    <property type="project" value="InterPro"/>
</dbReference>
<dbReference type="Gene3D" id="3.40.50.300">
    <property type="entry name" value="P-loop containing nucleotide triphosphate hydrolases"/>
    <property type="match status" value="2"/>
</dbReference>
<organism evidence="3">
    <name type="scientific">Culicoides sonorensis</name>
    <name type="common">Biting midge</name>
    <dbReference type="NCBI Taxonomy" id="179676"/>
    <lineage>
        <taxon>Eukaryota</taxon>
        <taxon>Metazoa</taxon>
        <taxon>Ecdysozoa</taxon>
        <taxon>Arthropoda</taxon>
        <taxon>Hexapoda</taxon>
        <taxon>Insecta</taxon>
        <taxon>Pterygota</taxon>
        <taxon>Neoptera</taxon>
        <taxon>Endopterygota</taxon>
        <taxon>Diptera</taxon>
        <taxon>Nematocera</taxon>
        <taxon>Chironomoidea</taxon>
        <taxon>Ceratopogonidae</taxon>
        <taxon>Ceratopogoninae</taxon>
        <taxon>Culicoides</taxon>
        <taxon>Monoculicoides</taxon>
    </lineage>
</organism>
<sequence length="248" mass="27866">MIDHRDCLVVMPTGSGKSLIYQFMAVHLGRPNVVIVLSPLVSLMQDQVASLKRLNIHATYLSSNHKGVNVVEKVKNSGFSLVYMSPEFFAGKNGAKIIKDLGKNFAALVIDEAHLIFSWGVWFRSAYRRIASVQILAVTGTATRDVRTDFVKQLCMINPVIQLSNVDRPNLHFEVLLKAKNSELMKQIVKCLDFHCPRDNGCVTGKAIIYCRTIAETHQMATYMEGQGLKKVGIYHAQLRNFRKRLTS</sequence>
<dbReference type="SMART" id="SM00487">
    <property type="entry name" value="DEXDc"/>
    <property type="match status" value="1"/>
</dbReference>
<name>A0A336L9N4_CULSO</name>
<comment type="similarity">
    <text evidence="1">Belongs to the helicase family. RecQ subfamily.</text>
</comment>
<dbReference type="GO" id="GO:0005737">
    <property type="term" value="C:cytoplasm"/>
    <property type="evidence" value="ECO:0007669"/>
    <property type="project" value="TreeGrafter"/>
</dbReference>
<dbReference type="OMA" id="EADICKR"/>
<evidence type="ECO:0000313" key="3">
    <source>
        <dbReference type="EMBL" id="SSX14526.1"/>
    </source>
</evidence>
<dbReference type="PANTHER" id="PTHR13710:SF120">
    <property type="entry name" value="BIFUNCTIONAL 3'-5' EXONUCLEASE_ATP-DEPENDENT HELICASE WRN"/>
    <property type="match status" value="1"/>
</dbReference>
<dbReference type="AlphaFoldDB" id="A0A336L9N4"/>
<proteinExistence type="inferred from homology"/>
<accession>A0A336L9N4</accession>
<dbReference type="GO" id="GO:0005524">
    <property type="term" value="F:ATP binding"/>
    <property type="evidence" value="ECO:0007669"/>
    <property type="project" value="InterPro"/>
</dbReference>